<protein>
    <submittedName>
        <fullName evidence="2">Uncharacterized protein</fullName>
    </submittedName>
</protein>
<feature type="region of interest" description="Disordered" evidence="1">
    <location>
        <begin position="57"/>
        <end position="125"/>
    </location>
</feature>
<keyword evidence="3" id="KW-1185">Reference proteome</keyword>
<reference evidence="2 3" key="1">
    <citation type="submission" date="2015-01" db="EMBL/GenBank/DDBJ databases">
        <title>The Genome Sequence of Exophiala xenobiotica CBS118157.</title>
        <authorList>
            <consortium name="The Broad Institute Genomics Platform"/>
            <person name="Cuomo C."/>
            <person name="de Hoog S."/>
            <person name="Gorbushina A."/>
            <person name="Stielow B."/>
            <person name="Teixiera M."/>
            <person name="Abouelleil A."/>
            <person name="Chapman S.B."/>
            <person name="Priest M."/>
            <person name="Young S.K."/>
            <person name="Wortman J."/>
            <person name="Nusbaum C."/>
            <person name="Birren B."/>
        </authorList>
    </citation>
    <scope>NUCLEOTIDE SEQUENCE [LARGE SCALE GENOMIC DNA]</scope>
    <source>
        <strain evidence="2 3">CBS 118157</strain>
    </source>
</reference>
<proteinExistence type="predicted"/>
<dbReference type="Proteomes" id="UP000054342">
    <property type="component" value="Unassembled WGS sequence"/>
</dbReference>
<dbReference type="GeneID" id="25329284"/>
<feature type="compositionally biased region" description="Polar residues" evidence="1">
    <location>
        <begin position="64"/>
        <end position="82"/>
    </location>
</feature>
<name>A0A0D2EI59_9EURO</name>
<gene>
    <name evidence="2" type="ORF">PV05_07376</name>
</gene>
<evidence type="ECO:0000313" key="2">
    <source>
        <dbReference type="EMBL" id="KIW55063.1"/>
    </source>
</evidence>
<accession>A0A0D2EI59</accession>
<sequence length="125" mass="13617">MSPFRAVVSGIATIWDHVFTGFLSLTYALLNGLQACGHFLAHPILWVRRRTTTQLPIPQDDIVSPSSGSSDLSMVTNRTGRTSPTFSPPGSPPPPLDPSNTRDIRGIGDRFQEPPFPGYQNMAPN</sequence>
<evidence type="ECO:0000256" key="1">
    <source>
        <dbReference type="SAM" id="MobiDB-lite"/>
    </source>
</evidence>
<feature type="compositionally biased region" description="Pro residues" evidence="1">
    <location>
        <begin position="86"/>
        <end position="97"/>
    </location>
</feature>
<evidence type="ECO:0000313" key="3">
    <source>
        <dbReference type="Proteomes" id="UP000054342"/>
    </source>
</evidence>
<dbReference type="HOGENOM" id="CLU_2073164_0_0_1"/>
<dbReference type="AlphaFoldDB" id="A0A0D2EI59"/>
<dbReference type="RefSeq" id="XP_013315647.1">
    <property type="nucleotide sequence ID" value="XM_013460193.1"/>
</dbReference>
<dbReference type="EMBL" id="KN847320">
    <property type="protein sequence ID" value="KIW55063.1"/>
    <property type="molecule type" value="Genomic_DNA"/>
</dbReference>
<organism evidence="2 3">
    <name type="scientific">Exophiala xenobiotica</name>
    <dbReference type="NCBI Taxonomy" id="348802"/>
    <lineage>
        <taxon>Eukaryota</taxon>
        <taxon>Fungi</taxon>
        <taxon>Dikarya</taxon>
        <taxon>Ascomycota</taxon>
        <taxon>Pezizomycotina</taxon>
        <taxon>Eurotiomycetes</taxon>
        <taxon>Chaetothyriomycetidae</taxon>
        <taxon>Chaetothyriales</taxon>
        <taxon>Herpotrichiellaceae</taxon>
        <taxon>Exophiala</taxon>
    </lineage>
</organism>
<feature type="compositionally biased region" description="Basic and acidic residues" evidence="1">
    <location>
        <begin position="100"/>
        <end position="112"/>
    </location>
</feature>